<evidence type="ECO:0000259" key="3">
    <source>
        <dbReference type="Pfam" id="PF13962"/>
    </source>
</evidence>
<keyword evidence="2" id="KW-0812">Transmembrane</keyword>
<evidence type="ECO:0000256" key="1">
    <source>
        <dbReference type="PROSITE-ProRule" id="PRU00023"/>
    </source>
</evidence>
<dbReference type="Gene3D" id="1.25.40.20">
    <property type="entry name" value="Ankyrin repeat-containing domain"/>
    <property type="match status" value="1"/>
</dbReference>
<feature type="transmembrane region" description="Helical" evidence="2">
    <location>
        <begin position="497"/>
        <end position="522"/>
    </location>
</feature>
<dbReference type="PANTHER" id="PTHR24177">
    <property type="entry name" value="CASKIN"/>
    <property type="match status" value="1"/>
</dbReference>
<protein>
    <recommendedName>
        <fullName evidence="3">PGG domain-containing protein</fullName>
    </recommendedName>
</protein>
<feature type="repeat" description="ANK" evidence="1">
    <location>
        <begin position="83"/>
        <end position="115"/>
    </location>
</feature>
<keyword evidence="2" id="KW-1133">Transmembrane helix</keyword>
<dbReference type="InterPro" id="IPR036770">
    <property type="entry name" value="Ankyrin_rpt-contain_sf"/>
</dbReference>
<dbReference type="GO" id="GO:0016020">
    <property type="term" value="C:membrane"/>
    <property type="evidence" value="ECO:0007669"/>
    <property type="project" value="TreeGrafter"/>
</dbReference>
<evidence type="ECO:0000313" key="5">
    <source>
        <dbReference type="Proteomes" id="UP000316621"/>
    </source>
</evidence>
<dbReference type="PROSITE" id="PS50088">
    <property type="entry name" value="ANK_REPEAT"/>
    <property type="match status" value="1"/>
</dbReference>
<gene>
    <name evidence="4" type="ORF">C5167_044562</name>
</gene>
<dbReference type="InterPro" id="IPR002110">
    <property type="entry name" value="Ankyrin_rpt"/>
</dbReference>
<dbReference type="OMA" id="DETECQP"/>
<feature type="domain" description="PGG" evidence="3">
    <location>
        <begin position="445"/>
        <end position="563"/>
    </location>
</feature>
<feature type="transmembrane region" description="Helical" evidence="2">
    <location>
        <begin position="543"/>
        <end position="565"/>
    </location>
</feature>
<dbReference type="PANTHER" id="PTHR24177:SF365">
    <property type="entry name" value="ANKYRIN REPEAT-CONTAINING PROTEIN NPR4-LIKE ISOFORM X1"/>
    <property type="match status" value="1"/>
</dbReference>
<name>A0A4Y7L9S7_PAPSO</name>
<dbReference type="Proteomes" id="UP000316621">
    <property type="component" value="Chromosome 10"/>
</dbReference>
<dbReference type="AlphaFoldDB" id="A0A4Y7L9S7"/>
<dbReference type="Pfam" id="PF13962">
    <property type="entry name" value="PGG"/>
    <property type="match status" value="1"/>
</dbReference>
<proteinExistence type="predicted"/>
<feature type="transmembrane region" description="Helical" evidence="2">
    <location>
        <begin position="455"/>
        <end position="477"/>
    </location>
</feature>
<dbReference type="Pfam" id="PF12796">
    <property type="entry name" value="Ank_2"/>
    <property type="match status" value="1"/>
</dbReference>
<organism evidence="4 5">
    <name type="scientific">Papaver somniferum</name>
    <name type="common">Opium poppy</name>
    <dbReference type="NCBI Taxonomy" id="3469"/>
    <lineage>
        <taxon>Eukaryota</taxon>
        <taxon>Viridiplantae</taxon>
        <taxon>Streptophyta</taxon>
        <taxon>Embryophyta</taxon>
        <taxon>Tracheophyta</taxon>
        <taxon>Spermatophyta</taxon>
        <taxon>Magnoliopsida</taxon>
        <taxon>Ranunculales</taxon>
        <taxon>Papaveraceae</taxon>
        <taxon>Papaveroideae</taxon>
        <taxon>Papaver</taxon>
    </lineage>
</organism>
<evidence type="ECO:0000256" key="2">
    <source>
        <dbReference type="SAM" id="Phobius"/>
    </source>
</evidence>
<keyword evidence="2" id="KW-0472">Membrane</keyword>
<evidence type="ECO:0000313" key="4">
    <source>
        <dbReference type="EMBL" id="RZC81986.1"/>
    </source>
</evidence>
<reference evidence="4 5" key="1">
    <citation type="journal article" date="2018" name="Science">
        <title>The opium poppy genome and morphinan production.</title>
        <authorList>
            <person name="Guo L."/>
            <person name="Winzer T."/>
            <person name="Yang X."/>
            <person name="Li Y."/>
            <person name="Ning Z."/>
            <person name="He Z."/>
            <person name="Teodor R."/>
            <person name="Lu Y."/>
            <person name="Bowser T.A."/>
            <person name="Graham I.A."/>
            <person name="Ye K."/>
        </authorList>
    </citation>
    <scope>NUCLEOTIDE SEQUENCE [LARGE SCALE GENOMIC DNA]</scope>
    <source>
        <strain evidence="5">cv. HN1</strain>
        <tissue evidence="4">Leaves</tissue>
    </source>
</reference>
<dbReference type="SUPFAM" id="SSF48403">
    <property type="entry name" value="Ankyrin repeat"/>
    <property type="match status" value="1"/>
</dbReference>
<sequence>MLNQEDDGYIWNGYEELWEAAANGDWETAREFLNLYPAALTEPITVYGETALHIAAYESQVTFVQEIVNVMPEESLALQGNRRGFTALHIAAKVGDVRTAALMVRRNRNLTQIRDKKGRVPLQIAAKHASDGQKEVLEYLISETRDEDPSPFSGHGGAGLLRNILYANFYDMALSLVQRFPKLVTEKTKITQSCGLEVMIQRPFVFLSGAQLAWWQRCIYYLIQVDMGSTFNHGTTGDEENLLGSSSTPSRSSGRTITNASYKEVVQSKVDAQRSPLCLVKYMLAQLDKTMSRFEISEFFDNSCAMKTAITYGTVECVVECLRKFPYLILEDFGNKTMIEMTIEERNEKILSVIFETCPDDAKNELVSSIDESNNGILHYAAKLAPSSQLSSISGAALQMQREIQWFKGVENIVPEKDKYLRNKDGNTAQFIFTEQHKDLMEKGEKWIKDTSGSCMLVAALIATVAFAASITVPGGSISDTNSRNNGIPIFLEKNSFTVFAVADALALFSAITSVLMFLAIYTSRYGEKDFLKSLPQKLIIGLASLFISMATIMVAFGAALTIVIGHRFTWAPIPIALFGSIPVILFVFLQLPLFIDMVKSTYWPGIFGKHSIRVMKRNKKKKEKEN</sequence>
<dbReference type="SMART" id="SM00248">
    <property type="entry name" value="ANK"/>
    <property type="match status" value="4"/>
</dbReference>
<keyword evidence="1" id="KW-0040">ANK repeat</keyword>
<accession>A0A4Y7L9S7</accession>
<keyword evidence="5" id="KW-1185">Reference proteome</keyword>
<dbReference type="Gramene" id="RZC81986">
    <property type="protein sequence ID" value="RZC81986"/>
    <property type="gene ID" value="C5167_044562"/>
</dbReference>
<dbReference type="EMBL" id="CM010724">
    <property type="protein sequence ID" value="RZC81986.1"/>
    <property type="molecule type" value="Genomic_DNA"/>
</dbReference>
<feature type="transmembrane region" description="Helical" evidence="2">
    <location>
        <begin position="571"/>
        <end position="590"/>
    </location>
</feature>
<dbReference type="InterPro" id="IPR026961">
    <property type="entry name" value="PGG_dom"/>
</dbReference>